<evidence type="ECO:0000313" key="2">
    <source>
        <dbReference type="Proteomes" id="UP000288805"/>
    </source>
</evidence>
<gene>
    <name evidence="1" type="primary">AHL23_0</name>
    <name evidence="1" type="ORF">CK203_037950</name>
</gene>
<dbReference type="GO" id="GO:0003680">
    <property type="term" value="F:minor groove of adenine-thymine-rich DNA binding"/>
    <property type="evidence" value="ECO:0007669"/>
    <property type="project" value="InterPro"/>
</dbReference>
<organism evidence="1 2">
    <name type="scientific">Vitis vinifera</name>
    <name type="common">Grape</name>
    <dbReference type="NCBI Taxonomy" id="29760"/>
    <lineage>
        <taxon>Eukaryota</taxon>
        <taxon>Viridiplantae</taxon>
        <taxon>Streptophyta</taxon>
        <taxon>Embryophyta</taxon>
        <taxon>Tracheophyta</taxon>
        <taxon>Spermatophyta</taxon>
        <taxon>Magnoliopsida</taxon>
        <taxon>eudicotyledons</taxon>
        <taxon>Gunneridae</taxon>
        <taxon>Pentapetalae</taxon>
        <taxon>rosids</taxon>
        <taxon>Vitales</taxon>
        <taxon>Vitaceae</taxon>
        <taxon>Viteae</taxon>
        <taxon>Vitis</taxon>
    </lineage>
</organism>
<dbReference type="PANTHER" id="PTHR31100:SF62">
    <property type="entry name" value="AT-HOOK MOTIF NUCLEAR-LOCALIZED PROTEIN 23"/>
    <property type="match status" value="1"/>
</dbReference>
<proteinExistence type="predicted"/>
<reference evidence="1 2" key="1">
    <citation type="journal article" date="2018" name="PLoS Genet.">
        <title>Population sequencing reveals clonal diversity and ancestral inbreeding in the grapevine cultivar Chardonnay.</title>
        <authorList>
            <person name="Roach M.J."/>
            <person name="Johnson D.L."/>
            <person name="Bohlmann J."/>
            <person name="van Vuuren H.J."/>
            <person name="Jones S.J."/>
            <person name="Pretorius I.S."/>
            <person name="Schmidt S.A."/>
            <person name="Borneman A.R."/>
        </authorList>
    </citation>
    <scope>NUCLEOTIDE SEQUENCE [LARGE SCALE GENOMIC DNA]</scope>
    <source>
        <strain evidence="2">cv. Chardonnay</strain>
        <tissue evidence="1">Leaf</tissue>
    </source>
</reference>
<accession>A0A438HNU0</accession>
<dbReference type="Proteomes" id="UP000288805">
    <property type="component" value="Unassembled WGS sequence"/>
</dbReference>
<protein>
    <submittedName>
        <fullName evidence="1">AT-hook motif nuclear-localized protein 23</fullName>
    </submittedName>
</protein>
<dbReference type="SUPFAM" id="SSF117856">
    <property type="entry name" value="AF0104/ALDC/Ptd012-like"/>
    <property type="match status" value="1"/>
</dbReference>
<dbReference type="EMBL" id="QGNW01000197">
    <property type="protein sequence ID" value="RVW86122.1"/>
    <property type="molecule type" value="Genomic_DNA"/>
</dbReference>
<sequence length="217" mass="23969">MFWFVYRHLRVQSQRRGIGVLCGSGIETNVSIKQLTPVGTFLMRHGRFEILSLSGSFLSLLAPPGAIGLTIFLAEGHDQVVGMRRSRFRCNCKYHSLQVVEAVVVTRKVFRTIIAVPNMFSLATAHMLIAAGIEDVQVRLCVIALRAFAHASFDHRDGVITFDWFTSSEWILLHSRAVTTTSSTPMVGAVAPPAAVTTPFSTMTWAAHLRPPLPRPP</sequence>
<dbReference type="PANTHER" id="PTHR31100">
    <property type="entry name" value="AT-HOOK MOTIF NUCLEAR-LOCALIZED PROTEIN 15"/>
    <property type="match status" value="1"/>
</dbReference>
<dbReference type="InterPro" id="IPR014476">
    <property type="entry name" value="AHL15-29"/>
</dbReference>
<name>A0A438HNU0_VITVI</name>
<evidence type="ECO:0000313" key="1">
    <source>
        <dbReference type="EMBL" id="RVW86122.1"/>
    </source>
</evidence>
<dbReference type="AlphaFoldDB" id="A0A438HNU0"/>
<comment type="caution">
    <text evidence="1">The sequence shown here is derived from an EMBL/GenBank/DDBJ whole genome shotgun (WGS) entry which is preliminary data.</text>
</comment>